<dbReference type="EMBL" id="FPAS01000002">
    <property type="protein sequence ID" value="SFT64998.1"/>
    <property type="molecule type" value="Genomic_DNA"/>
</dbReference>
<dbReference type="CDD" id="cd06587">
    <property type="entry name" value="VOC"/>
    <property type="match status" value="1"/>
</dbReference>
<keyword evidence="2" id="KW-1185">Reference proteome</keyword>
<protein>
    <recommendedName>
        <fullName evidence="3">Catechol 2,3-dioxygenase</fullName>
    </recommendedName>
</protein>
<accession>A0A1I6ZQM0</accession>
<gene>
    <name evidence="1" type="ORF">SAMN05216474_1549</name>
</gene>
<evidence type="ECO:0000313" key="1">
    <source>
        <dbReference type="EMBL" id="SFT64998.1"/>
    </source>
</evidence>
<sequence length="295" mass="32898">MALCSCKSEEVKSTPEVPVVDTMAVDTTAAEITPLLGESVKIMIGTQKYEETIKFYETLGWQIEDSSSTPWKWTAMYDGSMSISINEDTMNYMGPAYHSEDAVNVYKTLKAINIDPQMEFTAENGDPWFKVYFAPDSLGYVVINHPRAPKEDVQVADIVFNPNKKFDFPNPKAGIFQEYALAVENVDSSLAYYTALGFESQGIHEEGVPYRYTIGYDGQLTLGLHETKGMWHGELFTYSGHGINENDSLAAEMRANNYAVEALEFGGQVLPGNYMFTDPAGNIFFLTTDFSGMKK</sequence>
<evidence type="ECO:0000313" key="2">
    <source>
        <dbReference type="Proteomes" id="UP000236454"/>
    </source>
</evidence>
<dbReference type="SUPFAM" id="SSF54593">
    <property type="entry name" value="Glyoxalase/Bleomycin resistance protein/Dihydroxybiphenyl dioxygenase"/>
    <property type="match status" value="2"/>
</dbReference>
<name>A0A1I6ZQM0_9FLAO</name>
<dbReference type="AlphaFoldDB" id="A0A1I6ZQM0"/>
<proteinExistence type="predicted"/>
<organism evidence="1 2">
    <name type="scientific">Lishizhenia tianjinensis</name>
    <dbReference type="NCBI Taxonomy" id="477690"/>
    <lineage>
        <taxon>Bacteria</taxon>
        <taxon>Pseudomonadati</taxon>
        <taxon>Bacteroidota</taxon>
        <taxon>Flavobacteriia</taxon>
        <taxon>Flavobacteriales</taxon>
        <taxon>Crocinitomicaceae</taxon>
        <taxon>Lishizhenia</taxon>
    </lineage>
</organism>
<dbReference type="InterPro" id="IPR029068">
    <property type="entry name" value="Glyas_Bleomycin-R_OHBP_Dase"/>
</dbReference>
<dbReference type="Proteomes" id="UP000236454">
    <property type="component" value="Unassembled WGS sequence"/>
</dbReference>
<evidence type="ECO:0008006" key="3">
    <source>
        <dbReference type="Google" id="ProtNLM"/>
    </source>
</evidence>
<reference evidence="1 2" key="1">
    <citation type="submission" date="2016-10" db="EMBL/GenBank/DDBJ databases">
        <authorList>
            <person name="de Groot N.N."/>
        </authorList>
    </citation>
    <scope>NUCLEOTIDE SEQUENCE [LARGE SCALE GENOMIC DNA]</scope>
    <source>
        <strain evidence="1 2">CGMCC 1.7005</strain>
    </source>
</reference>